<keyword evidence="2" id="KW-1185">Reference proteome</keyword>
<dbReference type="AlphaFoldDB" id="A0AA47MIR0"/>
<dbReference type="Proteomes" id="UP001174136">
    <property type="component" value="Unassembled WGS sequence"/>
</dbReference>
<protein>
    <submittedName>
        <fullName evidence="1">Uncharacterized protein</fullName>
    </submittedName>
</protein>
<sequence>MGPLEVFHSTLLKYGPKRQALSYMGMKERDQLTVLEHMKTLHKRAFCKRSNMVVKKIYAPHTFFFLDRLMEMVTARRLDPSVPYKLSPQCLSSRNLCCQQILLLYRHLHYKRQ</sequence>
<evidence type="ECO:0000313" key="2">
    <source>
        <dbReference type="Proteomes" id="UP001174136"/>
    </source>
</evidence>
<gene>
    <name evidence="1" type="ORF">N1851_022120</name>
</gene>
<proteinExistence type="predicted"/>
<comment type="caution">
    <text evidence="1">The sequence shown here is derived from an EMBL/GenBank/DDBJ whole genome shotgun (WGS) entry which is preliminary data.</text>
</comment>
<accession>A0AA47MIR0</accession>
<name>A0AA47MIR0_MERPO</name>
<organism evidence="1 2">
    <name type="scientific">Merluccius polli</name>
    <name type="common">Benguela hake</name>
    <name type="synonym">Merluccius cadenati</name>
    <dbReference type="NCBI Taxonomy" id="89951"/>
    <lineage>
        <taxon>Eukaryota</taxon>
        <taxon>Metazoa</taxon>
        <taxon>Chordata</taxon>
        <taxon>Craniata</taxon>
        <taxon>Vertebrata</taxon>
        <taxon>Euteleostomi</taxon>
        <taxon>Actinopterygii</taxon>
        <taxon>Neopterygii</taxon>
        <taxon>Teleostei</taxon>
        <taxon>Neoteleostei</taxon>
        <taxon>Acanthomorphata</taxon>
        <taxon>Zeiogadaria</taxon>
        <taxon>Gadariae</taxon>
        <taxon>Gadiformes</taxon>
        <taxon>Gadoidei</taxon>
        <taxon>Merlucciidae</taxon>
        <taxon>Merluccius</taxon>
    </lineage>
</organism>
<evidence type="ECO:0000313" key="1">
    <source>
        <dbReference type="EMBL" id="KAK0140880.1"/>
    </source>
</evidence>
<reference evidence="1" key="1">
    <citation type="journal article" date="2023" name="Front. Mar. Sci.">
        <title>A new Merluccius polli reference genome to investigate the effects of global change in West African waters.</title>
        <authorList>
            <person name="Mateo J.L."/>
            <person name="Blanco-Fernandez C."/>
            <person name="Garcia-Vazquez E."/>
            <person name="Machado-Schiaffino G."/>
        </authorList>
    </citation>
    <scope>NUCLEOTIDE SEQUENCE</scope>
    <source>
        <strain evidence="1">C29</strain>
        <tissue evidence="1">Fin</tissue>
    </source>
</reference>
<dbReference type="EMBL" id="JAOPHQ010004001">
    <property type="protein sequence ID" value="KAK0140880.1"/>
    <property type="molecule type" value="Genomic_DNA"/>
</dbReference>